<dbReference type="KEGG" id="nou:Natoc_3535"/>
<feature type="region of interest" description="Disordered" evidence="1">
    <location>
        <begin position="248"/>
        <end position="269"/>
    </location>
</feature>
<dbReference type="RefSeq" id="WP_015322694.1">
    <property type="nucleotide sequence ID" value="NC_019974.1"/>
</dbReference>
<reference evidence="3 4" key="1">
    <citation type="submission" date="2012-11" db="EMBL/GenBank/DDBJ databases">
        <title>FINISHED of Natronococcus occultus SP4, DSM 3396.</title>
        <authorList>
            <consortium name="DOE Joint Genome Institute"/>
            <person name="Eisen J."/>
            <person name="Huntemann M."/>
            <person name="Wei C.-L."/>
            <person name="Han J."/>
            <person name="Detter J.C."/>
            <person name="Han C."/>
            <person name="Tapia R."/>
            <person name="Chen A."/>
            <person name="Kyrpides N."/>
            <person name="Mavromatis K."/>
            <person name="Markowitz V."/>
            <person name="Szeto E."/>
            <person name="Ivanova N."/>
            <person name="Mikhailova N."/>
            <person name="Ovchinnikova G."/>
            <person name="Pagani I."/>
            <person name="Pati A."/>
            <person name="Goodwin L."/>
            <person name="Nordberg H.P."/>
            <person name="Cantor M.N."/>
            <person name="Hua S.X."/>
            <person name="Woyke T."/>
            <person name="Eisen J."/>
            <person name="Klenk H.-P."/>
            <person name="Klenk H.-P."/>
        </authorList>
    </citation>
    <scope>NUCLEOTIDE SEQUENCE [LARGE SCALE GENOMIC DNA]</scope>
    <source>
        <strain evidence="3 4">SP4</strain>
    </source>
</reference>
<protein>
    <recommendedName>
        <fullName evidence="2">DUF4350 domain-containing protein</fullName>
    </recommendedName>
</protein>
<dbReference type="OrthoDB" id="372296at2157"/>
<evidence type="ECO:0000259" key="2">
    <source>
        <dbReference type="Pfam" id="PF14258"/>
    </source>
</evidence>
<evidence type="ECO:0000313" key="3">
    <source>
        <dbReference type="EMBL" id="AGB39260.1"/>
    </source>
</evidence>
<name>L0K3Y1_9EURY</name>
<dbReference type="InterPro" id="IPR025646">
    <property type="entry name" value="DUF4350"/>
</dbReference>
<dbReference type="STRING" id="694430.Natoc_3535"/>
<dbReference type="Gene3D" id="3.40.50.880">
    <property type="match status" value="1"/>
</dbReference>
<dbReference type="Proteomes" id="UP000010878">
    <property type="component" value="Chromosome"/>
</dbReference>
<dbReference type="SUPFAM" id="SSF52317">
    <property type="entry name" value="Class I glutamine amidotransferase-like"/>
    <property type="match status" value="1"/>
</dbReference>
<gene>
    <name evidence="3" type="ORF">Natoc_3535</name>
</gene>
<evidence type="ECO:0000256" key="1">
    <source>
        <dbReference type="SAM" id="MobiDB-lite"/>
    </source>
</evidence>
<dbReference type="EMBL" id="CP003929">
    <property type="protein sequence ID" value="AGB39260.1"/>
    <property type="molecule type" value="Genomic_DNA"/>
</dbReference>
<dbReference type="HOGENOM" id="CLU_1032955_0_0_2"/>
<dbReference type="AlphaFoldDB" id="L0K3Y1"/>
<organism evidence="3 4">
    <name type="scientific">Natronococcus occultus SP4</name>
    <dbReference type="NCBI Taxonomy" id="694430"/>
    <lineage>
        <taxon>Archaea</taxon>
        <taxon>Methanobacteriati</taxon>
        <taxon>Methanobacteriota</taxon>
        <taxon>Stenosarchaea group</taxon>
        <taxon>Halobacteria</taxon>
        <taxon>Halobacteriales</taxon>
        <taxon>Natrialbaceae</taxon>
        <taxon>Natronococcus</taxon>
    </lineage>
</organism>
<dbReference type="Pfam" id="PF14258">
    <property type="entry name" value="DUF4350"/>
    <property type="match status" value="1"/>
</dbReference>
<dbReference type="GeneID" id="14402221"/>
<sequence>MLHSVDRRRLALLAFAAAVVLATVWFGATASEAHDPYNPGSEGTSELRQTVADDPDSEDATVGNDDLEDADAAIAIPGPETDESTADAAAFVREGGTLIVLADDPSADDVLESVGAEARLEDGVLRDDRHHHRGPAMPTATETADHELTAGVDRLGLDRATAIEPNDATVLATTSESSYLVDDPDATRDEETTPEPHPVVTVEDVGGGTVLVVGDAALATNGGLDREDNAALLANGYADADRVVLLAPGADDPPPLATLQERVLDRVGS</sequence>
<feature type="region of interest" description="Disordered" evidence="1">
    <location>
        <begin position="32"/>
        <end position="69"/>
    </location>
</feature>
<accession>L0K3Y1</accession>
<feature type="domain" description="DUF4350" evidence="2">
    <location>
        <begin position="36"/>
        <end position="235"/>
    </location>
</feature>
<evidence type="ECO:0000313" key="4">
    <source>
        <dbReference type="Proteomes" id="UP000010878"/>
    </source>
</evidence>
<dbReference type="InterPro" id="IPR029062">
    <property type="entry name" value="Class_I_gatase-like"/>
</dbReference>
<dbReference type="eggNOG" id="arCOG01314">
    <property type="taxonomic scope" value="Archaea"/>
</dbReference>
<keyword evidence="4" id="KW-1185">Reference proteome</keyword>
<feature type="compositionally biased region" description="Acidic residues" evidence="1">
    <location>
        <begin position="53"/>
        <end position="69"/>
    </location>
</feature>
<proteinExistence type="predicted"/>